<dbReference type="KEGG" id="lak:106161990"/>
<evidence type="ECO:0000313" key="2">
    <source>
        <dbReference type="RefSeq" id="XP_013394529.1"/>
    </source>
</evidence>
<dbReference type="InParanoid" id="A0A1S3IAU5"/>
<reference evidence="2" key="1">
    <citation type="submission" date="2025-08" db="UniProtKB">
        <authorList>
            <consortium name="RefSeq"/>
        </authorList>
    </citation>
    <scope>IDENTIFICATION</scope>
    <source>
        <tissue evidence="2">Gonads</tissue>
    </source>
</reference>
<proteinExistence type="predicted"/>
<dbReference type="GeneID" id="106161990"/>
<keyword evidence="1" id="KW-1185">Reference proteome</keyword>
<dbReference type="Proteomes" id="UP000085678">
    <property type="component" value="Unplaced"/>
</dbReference>
<gene>
    <name evidence="2" type="primary">LOC106161990</name>
</gene>
<organism evidence="1 2">
    <name type="scientific">Lingula anatina</name>
    <name type="common">Brachiopod</name>
    <name type="synonym">Lingula unguis</name>
    <dbReference type="NCBI Taxonomy" id="7574"/>
    <lineage>
        <taxon>Eukaryota</taxon>
        <taxon>Metazoa</taxon>
        <taxon>Spiralia</taxon>
        <taxon>Lophotrochozoa</taxon>
        <taxon>Brachiopoda</taxon>
        <taxon>Linguliformea</taxon>
        <taxon>Lingulata</taxon>
        <taxon>Lingulida</taxon>
        <taxon>Linguloidea</taxon>
        <taxon>Lingulidae</taxon>
        <taxon>Lingula</taxon>
    </lineage>
</organism>
<accession>A0A1S3IAU5</accession>
<evidence type="ECO:0000313" key="1">
    <source>
        <dbReference type="Proteomes" id="UP000085678"/>
    </source>
</evidence>
<dbReference type="AlphaFoldDB" id="A0A1S3IAU5"/>
<dbReference type="RefSeq" id="XP_013394529.1">
    <property type="nucleotide sequence ID" value="XM_013539075.1"/>
</dbReference>
<name>A0A1S3IAU5_LINAN</name>
<protein>
    <submittedName>
        <fullName evidence="2">Uncharacterized protein LOC106161990</fullName>
    </submittedName>
</protein>
<sequence length="965" mass="99796">MASHQERITPSDAVFFSNNVDTSNLSENTTKILFHSSSSSTTTTTTTTTTVPAGGVFELNTTAPLDINAVKSATVDTSSELQAQRHGALSAGLKRPGMSQKRELMGMISEKHARDAVMALVGSKANNNKNETLLSASVLEATQSFDVSVNSLMSGSLPRDLETTTNLSEGSTMFNNPGDHSCVGYYGAASVPDTNDSLASGDGSVKVVNENSTGLNTAMGDMLNDSRGLAEIKNIHSNFSNAHNCLDMETMLPPGCLVENKSVQAFAGRTAVGDDNNMIPECPCPTDIDVSTNSNHIRGTLYTPHTAVGSTHCVGTLHLSVKATDVTIFTNCDDGSLAESTAVTSCIEKKGKEGIAVQGSDAIVDNTPSSVDNTPQKGIKVDTENVPVQGGLVSTRPYSYGDPKQLPLVSAHWAAEQSQQQNIGALSPNSAAAAASACGNGQGGSEITRVTNSCQLKMSVTFPEAAGLGQPQQQNWSLESDSALLDAESHELPQGDDTESDTRDSEMETINLNIATGASTPNELIDGCEVEESDTQSSLLEHGTENLPIATGGSGSCLLPGSDNPFLTSVISTSPPTLTGVSHSVSRSTTSLVTTQAAGSAALASVLSSVSASPPYTLPTNIICTSTVTDLMAAAAVANSPYPLTGNLPAVIPMSNSMLGLGPLTANVAGLLPTGTNNALTSIPFLIGCVPPNMPTVLPTNLIPLLAGGGGQALVGVPVSQMTAAMATSIQPTTQDPMNKQLLESPPQQHHQQLASQMMPQDQNKHIPSLSTVTNMITLTNSSSNHGSSNFTASAHLAAMATGSGPQSDVTMATNTAAVTFTTSTPVMQALLNAPPVIARVLPNDNALFHPGSSVPMATNDMSTPPPPRITASAVTPLPMTVNTVSKELNAENVPPTPSTPLSSSLSVIGSSSNVISMEDVSTGAVTMTMGEEGCSTGEKNTQETVPVPFGWSRHLENGAVTYYR</sequence>